<dbReference type="InterPro" id="IPR051475">
    <property type="entry name" value="Diverse_Ion_Transporter"/>
</dbReference>
<dbReference type="Proteomes" id="UP000460257">
    <property type="component" value="Unassembled WGS sequence"/>
</dbReference>
<feature type="transmembrane region" description="Helical" evidence="6">
    <location>
        <begin position="429"/>
        <end position="447"/>
    </location>
</feature>
<evidence type="ECO:0000256" key="1">
    <source>
        <dbReference type="ARBA" id="ARBA00004141"/>
    </source>
</evidence>
<comment type="subcellular location">
    <subcellularLocation>
        <location evidence="1">Membrane</location>
        <topology evidence="1">Multi-pass membrane protein</topology>
    </subcellularLocation>
</comment>
<comment type="caution">
    <text evidence="8">The sequence shown here is derived from an EMBL/GenBank/DDBJ whole genome shotgun (WGS) entry which is preliminary data.</text>
</comment>
<dbReference type="GO" id="GO:0016020">
    <property type="term" value="C:membrane"/>
    <property type="evidence" value="ECO:0007669"/>
    <property type="project" value="UniProtKB-SubCell"/>
</dbReference>
<feature type="transmembrane region" description="Helical" evidence="6">
    <location>
        <begin position="199"/>
        <end position="222"/>
    </location>
</feature>
<protein>
    <submittedName>
        <fullName evidence="8">Citrate transporter</fullName>
    </submittedName>
</protein>
<feature type="transmembrane region" description="Helical" evidence="6">
    <location>
        <begin position="255"/>
        <end position="286"/>
    </location>
</feature>
<feature type="transmembrane region" description="Helical" evidence="6">
    <location>
        <begin position="121"/>
        <end position="146"/>
    </location>
</feature>
<evidence type="ECO:0000256" key="5">
    <source>
        <dbReference type="ARBA" id="ARBA00023136"/>
    </source>
</evidence>
<evidence type="ECO:0000256" key="2">
    <source>
        <dbReference type="ARBA" id="ARBA00022448"/>
    </source>
</evidence>
<dbReference type="InterPro" id="IPR004680">
    <property type="entry name" value="Cit_transptr-like_dom"/>
</dbReference>
<feature type="transmembrane region" description="Helical" evidence="6">
    <location>
        <begin position="81"/>
        <end position="100"/>
    </location>
</feature>
<evidence type="ECO:0000313" key="8">
    <source>
        <dbReference type="EMBL" id="MQN01817.1"/>
    </source>
</evidence>
<keyword evidence="4 6" id="KW-1133">Transmembrane helix</keyword>
<keyword evidence="9" id="KW-1185">Reference proteome</keyword>
<feature type="transmembrane region" description="Helical" evidence="6">
    <location>
        <begin position="341"/>
        <end position="358"/>
    </location>
</feature>
<dbReference type="AlphaFoldDB" id="A0A6N7IZN5"/>
<feature type="transmembrane region" description="Helical" evidence="6">
    <location>
        <begin position="26"/>
        <end position="43"/>
    </location>
</feature>
<keyword evidence="3 6" id="KW-0812">Transmembrane</keyword>
<evidence type="ECO:0000313" key="9">
    <source>
        <dbReference type="Proteomes" id="UP000460257"/>
    </source>
</evidence>
<name>A0A6N7IZN5_9FIRM</name>
<sequence>MAAEITAMLIFLVMFGLILWDKIEHYIVTLSCAALTIVLVFGIEMRNGAALLRTLNLSSVFTTDFWHVSSESGSSSTGVNWSTIIFIAGMMIMVAGMARVGFFQWLCMKLAKLVKYRPMRIFVVFMLMSFGLSMFIDSITVILFLATVTVELSEMLEFDPVPMIISEIFCANLGGSATMSGDPPNIIIGTSLGLTFFKFLSNTGVIAVLSLGITVVFFFLSFRKELRSNKKKIDYSKLPSPESAIKDKGEFIKSALIFALAVVLLITHGSTGLTVAFIGVFIAALTLLSQIKYAKEILKNVDYKTLLFFVGLFIVVGGLEETGILETVAGFIAKVSGGNRYAMVAIIIWISGVASAFIDNIPFSATMVPVIKALAHSQGIPVTTLAWALSLGTDIGGSATPIGASANVVGTSAAAKAGHPIGWGQYCRYAAVATVIVLAFSTVFIFVRYM</sequence>
<dbReference type="PANTHER" id="PTHR43568">
    <property type="entry name" value="P PROTEIN"/>
    <property type="match status" value="1"/>
</dbReference>
<organism evidence="8 9">
    <name type="scientific">Candidatus Weimeria bifida</name>
    <dbReference type="NCBI Taxonomy" id="2599074"/>
    <lineage>
        <taxon>Bacteria</taxon>
        <taxon>Bacillati</taxon>
        <taxon>Bacillota</taxon>
        <taxon>Clostridia</taxon>
        <taxon>Lachnospirales</taxon>
        <taxon>Lachnospiraceae</taxon>
        <taxon>Candidatus Weimeria</taxon>
    </lineage>
</organism>
<evidence type="ECO:0000256" key="3">
    <source>
        <dbReference type="ARBA" id="ARBA00022692"/>
    </source>
</evidence>
<keyword evidence="2" id="KW-0813">Transport</keyword>
<keyword evidence="5 6" id="KW-0472">Membrane</keyword>
<gene>
    <name evidence="8" type="ORF">FRC54_07845</name>
</gene>
<feature type="transmembrane region" description="Helical" evidence="6">
    <location>
        <begin position="5"/>
        <end position="20"/>
    </location>
</feature>
<evidence type="ECO:0000256" key="6">
    <source>
        <dbReference type="SAM" id="Phobius"/>
    </source>
</evidence>
<feature type="transmembrane region" description="Helical" evidence="6">
    <location>
        <begin position="306"/>
        <end position="329"/>
    </location>
</feature>
<dbReference type="GO" id="GO:0055085">
    <property type="term" value="P:transmembrane transport"/>
    <property type="evidence" value="ECO:0007669"/>
    <property type="project" value="InterPro"/>
</dbReference>
<dbReference type="PANTHER" id="PTHR43568:SF1">
    <property type="entry name" value="P PROTEIN"/>
    <property type="match status" value="1"/>
</dbReference>
<evidence type="ECO:0000259" key="7">
    <source>
        <dbReference type="Pfam" id="PF03600"/>
    </source>
</evidence>
<feature type="domain" description="Citrate transporter-like" evidence="7">
    <location>
        <begin position="17"/>
        <end position="392"/>
    </location>
</feature>
<evidence type="ECO:0000256" key="4">
    <source>
        <dbReference type="ARBA" id="ARBA00022989"/>
    </source>
</evidence>
<proteinExistence type="predicted"/>
<dbReference type="Pfam" id="PF03600">
    <property type="entry name" value="CitMHS"/>
    <property type="match status" value="1"/>
</dbReference>
<reference evidence="8" key="1">
    <citation type="journal article" date="2020" name="Appl. Environ. Microbiol.">
        <title>Medium-Chain Fatty Acid Synthesis by 'Candidatus Weimeria bifida' gen. nov., sp. nov., and 'Candidatus Pseudoramibacter fermentans' sp. nov.</title>
        <authorList>
            <person name="Scarborough M.J."/>
            <person name="Myers K.S."/>
            <person name="Donohue T.J."/>
            <person name="Noguera D.R."/>
        </authorList>
    </citation>
    <scope>NUCLEOTIDE SEQUENCE</scope>
    <source>
        <strain evidence="8">LCO1.1</strain>
    </source>
</reference>
<accession>A0A6N7IZN5</accession>
<dbReference type="EMBL" id="VOGC01000006">
    <property type="protein sequence ID" value="MQN01817.1"/>
    <property type="molecule type" value="Genomic_DNA"/>
</dbReference>